<accession>A0A226DHX5</accession>
<name>A0A226DHX5_FOLCA</name>
<proteinExistence type="predicted"/>
<dbReference type="EMBL" id="LNIX01000019">
    <property type="protein sequence ID" value="OXA44779.1"/>
    <property type="molecule type" value="Genomic_DNA"/>
</dbReference>
<keyword evidence="2" id="KW-1185">Reference proteome</keyword>
<dbReference type="AlphaFoldDB" id="A0A226DHX5"/>
<comment type="caution">
    <text evidence="1">The sequence shown here is derived from an EMBL/GenBank/DDBJ whole genome shotgun (WGS) entry which is preliminary data.</text>
</comment>
<evidence type="ECO:0000313" key="2">
    <source>
        <dbReference type="Proteomes" id="UP000198287"/>
    </source>
</evidence>
<protein>
    <submittedName>
        <fullName evidence="1">Uncharacterized protein</fullName>
    </submittedName>
</protein>
<dbReference type="Proteomes" id="UP000198287">
    <property type="component" value="Unassembled WGS sequence"/>
</dbReference>
<sequence>MDHSNPYLAFMKTLNDLMAPPTPSSPPNDAKSNFQTFIFLRRDFRDAFATRVLQPVHVAPRIDVMVTAATNAVLEDTKKRNITSILGPLCNDGSGQPQLLDAAEALAFLWVYVGTAEAVTRRKLTSRGPLVEESTTMSSPKGKFPSVTNIFKVAYGDLDLDMVPTLEAGMELLFEEMSSFYGNLKNPSMNAEMNDKSIQQEIDNCFLKIPQYRGQQSDKDLPPKAIMTPSSSTFGSAHSPRKAVPVGKAEEKSIVVPAFKLETSSSSEQTHRPRSGSYFVQQIRQLLNNNDAPVPLDNQFLRFLTNPGEYVRLNPSVFPEDNVNWSARKLLSDQPNEIPEVVPQTPVDCTETLLRVDFTAEEYIDQTTASNYYAQGVKIVDGVRRVVLFHEKINFFGINKDHV</sequence>
<reference evidence="1 2" key="1">
    <citation type="submission" date="2015-12" db="EMBL/GenBank/DDBJ databases">
        <title>The genome of Folsomia candida.</title>
        <authorList>
            <person name="Faddeeva A."/>
            <person name="Derks M.F."/>
            <person name="Anvar Y."/>
            <person name="Smit S."/>
            <person name="Van Straalen N."/>
            <person name="Roelofs D."/>
        </authorList>
    </citation>
    <scope>NUCLEOTIDE SEQUENCE [LARGE SCALE GENOMIC DNA]</scope>
    <source>
        <strain evidence="1 2">VU population</strain>
        <tissue evidence="1">Whole body</tissue>
    </source>
</reference>
<evidence type="ECO:0000313" key="1">
    <source>
        <dbReference type="EMBL" id="OXA44779.1"/>
    </source>
</evidence>
<gene>
    <name evidence="1" type="ORF">Fcan01_20914</name>
</gene>
<organism evidence="1 2">
    <name type="scientific">Folsomia candida</name>
    <name type="common">Springtail</name>
    <dbReference type="NCBI Taxonomy" id="158441"/>
    <lineage>
        <taxon>Eukaryota</taxon>
        <taxon>Metazoa</taxon>
        <taxon>Ecdysozoa</taxon>
        <taxon>Arthropoda</taxon>
        <taxon>Hexapoda</taxon>
        <taxon>Collembola</taxon>
        <taxon>Entomobryomorpha</taxon>
        <taxon>Isotomoidea</taxon>
        <taxon>Isotomidae</taxon>
        <taxon>Proisotominae</taxon>
        <taxon>Folsomia</taxon>
    </lineage>
</organism>